<evidence type="ECO:0000313" key="9">
    <source>
        <dbReference type="Proteomes" id="UP000827721"/>
    </source>
</evidence>
<feature type="domain" description="Protein kinase" evidence="7">
    <location>
        <begin position="92"/>
        <end position="323"/>
    </location>
</feature>
<dbReference type="Proteomes" id="UP000827721">
    <property type="component" value="Unassembled WGS sequence"/>
</dbReference>
<sequence length="323" mass="36352">MFYSFISWFIMNKSSTLVEDDIRCLKGVKSSLNDPEGKFVGVSLLSELIETGSLCYLSANELSGKIPPQLCSWLPYLVTLDLSNNDLTGSIPPELGNFAAGVLGATVSLLLSFALDWKYHFRWVRKRKKGHRIERDDYCDWLEWLRAHHHVEVSLFKSPLVKLGKKQFRLEVNRLGQLKHPNLAILLGFCVAEEERLLVYKYISNGTLYSLLHGSNTELDWPIRFQIGLGAGRVLAWLFHDILSPFLHQNICSNVILVDEDFDARIMDLGLAKLMTSSYGSVYVNGDLGEFGYIAPAYLSNMIPSLKGDVYGLGVVLLELLMG</sequence>
<keyword evidence="2" id="KW-0433">Leucine-rich repeat</keyword>
<dbReference type="PANTHER" id="PTHR48007:SF86">
    <property type="entry name" value="(WILD MALAYSIAN BANANA) HYPOTHETICAL PROTEIN"/>
    <property type="match status" value="1"/>
</dbReference>
<dbReference type="Pfam" id="PF00560">
    <property type="entry name" value="LRR_1"/>
    <property type="match status" value="1"/>
</dbReference>
<evidence type="ECO:0000256" key="2">
    <source>
        <dbReference type="ARBA" id="ARBA00022614"/>
    </source>
</evidence>
<reference evidence="8 9" key="1">
    <citation type="submission" date="2021-02" db="EMBL/GenBank/DDBJ databases">
        <title>Plant Genome Project.</title>
        <authorList>
            <person name="Zhang R.-G."/>
        </authorList>
    </citation>
    <scope>NUCLEOTIDE SEQUENCE [LARGE SCALE GENOMIC DNA]</scope>
    <source>
        <tissue evidence="8">Leaves</tissue>
    </source>
</reference>
<dbReference type="Gene3D" id="1.10.510.10">
    <property type="entry name" value="Transferase(Phosphotransferase) domain 1"/>
    <property type="match status" value="1"/>
</dbReference>
<proteinExistence type="predicted"/>
<dbReference type="SUPFAM" id="SSF52058">
    <property type="entry name" value="L domain-like"/>
    <property type="match status" value="1"/>
</dbReference>
<evidence type="ECO:0000256" key="4">
    <source>
        <dbReference type="ARBA" id="ARBA00022737"/>
    </source>
</evidence>
<comment type="subcellular location">
    <subcellularLocation>
        <location evidence="1">Membrane</location>
    </subcellularLocation>
</comment>
<evidence type="ECO:0000256" key="1">
    <source>
        <dbReference type="ARBA" id="ARBA00004370"/>
    </source>
</evidence>
<dbReference type="Gene3D" id="3.30.200.20">
    <property type="entry name" value="Phosphorylase Kinase, domain 1"/>
    <property type="match status" value="1"/>
</dbReference>
<dbReference type="InterPro" id="IPR001245">
    <property type="entry name" value="Ser-Thr/Tyr_kinase_cat_dom"/>
</dbReference>
<dbReference type="Pfam" id="PF07714">
    <property type="entry name" value="PK_Tyr_Ser-Thr"/>
    <property type="match status" value="1"/>
</dbReference>
<dbReference type="InterPro" id="IPR046959">
    <property type="entry name" value="PRK1-6/SRF4-like"/>
</dbReference>
<comment type="caution">
    <text evidence="8">The sequence shown here is derived from an EMBL/GenBank/DDBJ whole genome shotgun (WGS) entry which is preliminary data.</text>
</comment>
<keyword evidence="4" id="KW-0677">Repeat</keyword>
<accession>A0ABQ8HC06</accession>
<dbReference type="EMBL" id="JAFEMO010000012">
    <property type="protein sequence ID" value="KAH7554023.1"/>
    <property type="molecule type" value="Genomic_DNA"/>
</dbReference>
<keyword evidence="6" id="KW-0472">Membrane</keyword>
<dbReference type="PROSITE" id="PS50011">
    <property type="entry name" value="PROTEIN_KINASE_DOM"/>
    <property type="match status" value="1"/>
</dbReference>
<dbReference type="PANTHER" id="PTHR48007">
    <property type="entry name" value="LEUCINE-RICH REPEAT RECEPTOR-LIKE PROTEIN KINASE PXC1"/>
    <property type="match status" value="1"/>
</dbReference>
<name>A0ABQ8HC06_9ROSI</name>
<evidence type="ECO:0000256" key="6">
    <source>
        <dbReference type="ARBA" id="ARBA00023136"/>
    </source>
</evidence>
<dbReference type="InterPro" id="IPR032675">
    <property type="entry name" value="LRR_dom_sf"/>
</dbReference>
<evidence type="ECO:0000256" key="5">
    <source>
        <dbReference type="ARBA" id="ARBA00022989"/>
    </source>
</evidence>
<evidence type="ECO:0000256" key="3">
    <source>
        <dbReference type="ARBA" id="ARBA00022692"/>
    </source>
</evidence>
<dbReference type="Gene3D" id="3.80.10.10">
    <property type="entry name" value="Ribonuclease Inhibitor"/>
    <property type="match status" value="1"/>
</dbReference>
<dbReference type="InterPro" id="IPR011009">
    <property type="entry name" value="Kinase-like_dom_sf"/>
</dbReference>
<dbReference type="InterPro" id="IPR001611">
    <property type="entry name" value="Leu-rich_rpt"/>
</dbReference>
<keyword evidence="9" id="KW-1185">Reference proteome</keyword>
<evidence type="ECO:0000259" key="7">
    <source>
        <dbReference type="PROSITE" id="PS50011"/>
    </source>
</evidence>
<evidence type="ECO:0000313" key="8">
    <source>
        <dbReference type="EMBL" id="KAH7554023.1"/>
    </source>
</evidence>
<protein>
    <recommendedName>
        <fullName evidence="7">Protein kinase domain-containing protein</fullName>
    </recommendedName>
</protein>
<gene>
    <name evidence="8" type="ORF">JRO89_XS12G0097800</name>
</gene>
<organism evidence="8 9">
    <name type="scientific">Xanthoceras sorbifolium</name>
    <dbReference type="NCBI Taxonomy" id="99658"/>
    <lineage>
        <taxon>Eukaryota</taxon>
        <taxon>Viridiplantae</taxon>
        <taxon>Streptophyta</taxon>
        <taxon>Embryophyta</taxon>
        <taxon>Tracheophyta</taxon>
        <taxon>Spermatophyta</taxon>
        <taxon>Magnoliopsida</taxon>
        <taxon>eudicotyledons</taxon>
        <taxon>Gunneridae</taxon>
        <taxon>Pentapetalae</taxon>
        <taxon>rosids</taxon>
        <taxon>malvids</taxon>
        <taxon>Sapindales</taxon>
        <taxon>Sapindaceae</taxon>
        <taxon>Xanthoceroideae</taxon>
        <taxon>Xanthoceras</taxon>
    </lineage>
</organism>
<dbReference type="InterPro" id="IPR000719">
    <property type="entry name" value="Prot_kinase_dom"/>
</dbReference>
<keyword evidence="3" id="KW-0812">Transmembrane</keyword>
<keyword evidence="5" id="KW-1133">Transmembrane helix</keyword>
<dbReference type="SUPFAM" id="SSF56112">
    <property type="entry name" value="Protein kinase-like (PK-like)"/>
    <property type="match status" value="1"/>
</dbReference>